<reference evidence="2 3" key="1">
    <citation type="journal article" date="2018" name="G3 (Bethesda)">
        <title>A High-Quality Reference Genome for the Invasive Mosquitofish Gambusia affinis Using a Chicago Library.</title>
        <authorList>
            <person name="Hoffberg S.L."/>
            <person name="Troendle N.J."/>
            <person name="Glenn T.C."/>
            <person name="Mahmud O."/>
            <person name="Louha S."/>
            <person name="Chalopin D."/>
            <person name="Bennetzen J.L."/>
            <person name="Mauricio R."/>
        </authorList>
    </citation>
    <scope>NUCLEOTIDE SEQUENCE [LARGE SCALE GENOMIC DNA]</scope>
    <source>
        <strain evidence="2">NE01/NJP1002.9</strain>
        <tissue evidence="2">Muscle</tissue>
    </source>
</reference>
<evidence type="ECO:0000313" key="2">
    <source>
        <dbReference type="EMBL" id="PWA18154.1"/>
    </source>
</evidence>
<dbReference type="AlphaFoldDB" id="A0A315V4C6"/>
<feature type="compositionally biased region" description="Acidic residues" evidence="1">
    <location>
        <begin position="201"/>
        <end position="210"/>
    </location>
</feature>
<proteinExistence type="predicted"/>
<gene>
    <name evidence="2" type="ORF">CCH79_00003948</name>
</gene>
<accession>A0A315V4C6</accession>
<keyword evidence="3" id="KW-1185">Reference proteome</keyword>
<dbReference type="EMBL" id="NHOQ01002355">
    <property type="protein sequence ID" value="PWA18154.1"/>
    <property type="molecule type" value="Genomic_DNA"/>
</dbReference>
<organism evidence="2 3">
    <name type="scientific">Gambusia affinis</name>
    <name type="common">Western mosquitofish</name>
    <name type="synonym">Heterandria affinis</name>
    <dbReference type="NCBI Taxonomy" id="33528"/>
    <lineage>
        <taxon>Eukaryota</taxon>
        <taxon>Metazoa</taxon>
        <taxon>Chordata</taxon>
        <taxon>Craniata</taxon>
        <taxon>Vertebrata</taxon>
        <taxon>Euteleostomi</taxon>
        <taxon>Actinopterygii</taxon>
        <taxon>Neopterygii</taxon>
        <taxon>Teleostei</taxon>
        <taxon>Neoteleostei</taxon>
        <taxon>Acanthomorphata</taxon>
        <taxon>Ovalentaria</taxon>
        <taxon>Atherinomorphae</taxon>
        <taxon>Cyprinodontiformes</taxon>
        <taxon>Poeciliidae</taxon>
        <taxon>Poeciliinae</taxon>
        <taxon>Gambusia</taxon>
    </lineage>
</organism>
<protein>
    <submittedName>
        <fullName evidence="2">Uncharacterized protein</fullName>
    </submittedName>
</protein>
<sequence>MTTKQSHNLQEHEDMSVTGPTGAPLMVPINTRPEISRRQSDPSADDQNEDPAPAAPPARSVSMQPLLCRSFSDWEEPAVLPPRLQEEPQQSCCRNHTRTNDPVSTSRFYTKNGPICVHPRDSWVQQAGGAVAQAGCRFKCLSFQPVLVRAWWFRSAGWTGPGCFWETDCCCGLLTSGGARSPATRSDSWINSSMFSAAPPEPEEEEEEEERSCQTD</sequence>
<comment type="caution">
    <text evidence="2">The sequence shown here is derived from an EMBL/GenBank/DDBJ whole genome shotgun (WGS) entry which is preliminary data.</text>
</comment>
<dbReference type="Proteomes" id="UP000250572">
    <property type="component" value="Unassembled WGS sequence"/>
</dbReference>
<feature type="region of interest" description="Disordered" evidence="1">
    <location>
        <begin position="1"/>
        <end position="60"/>
    </location>
</feature>
<evidence type="ECO:0000313" key="3">
    <source>
        <dbReference type="Proteomes" id="UP000250572"/>
    </source>
</evidence>
<name>A0A315V4C6_GAMAF</name>
<feature type="compositionally biased region" description="Polar residues" evidence="1">
    <location>
        <begin position="183"/>
        <end position="195"/>
    </location>
</feature>
<evidence type="ECO:0000256" key="1">
    <source>
        <dbReference type="SAM" id="MobiDB-lite"/>
    </source>
</evidence>
<feature type="region of interest" description="Disordered" evidence="1">
    <location>
        <begin position="179"/>
        <end position="216"/>
    </location>
</feature>